<name>A0ABR5HDB8_9HYPH</name>
<organism evidence="2 3">
    <name type="scientific">Methylobacterium indicum</name>
    <dbReference type="NCBI Taxonomy" id="1775910"/>
    <lineage>
        <taxon>Bacteria</taxon>
        <taxon>Pseudomonadati</taxon>
        <taxon>Pseudomonadota</taxon>
        <taxon>Alphaproteobacteria</taxon>
        <taxon>Hyphomicrobiales</taxon>
        <taxon>Methylobacteriaceae</taxon>
        <taxon>Methylobacterium</taxon>
    </lineage>
</organism>
<keyword evidence="3" id="KW-1185">Reference proteome</keyword>
<dbReference type="RefSeq" id="WP_048426329.1">
    <property type="nucleotide sequence ID" value="NZ_JTHF01000034.1"/>
</dbReference>
<evidence type="ECO:0000313" key="3">
    <source>
        <dbReference type="Proteomes" id="UP000036471"/>
    </source>
</evidence>
<proteinExistence type="predicted"/>
<feature type="compositionally biased region" description="Basic and acidic residues" evidence="1">
    <location>
        <begin position="270"/>
        <end position="283"/>
    </location>
</feature>
<dbReference type="EMBL" id="JTHG01000098">
    <property type="protein sequence ID" value="KMO23861.1"/>
    <property type="molecule type" value="Genomic_DNA"/>
</dbReference>
<evidence type="ECO:0000313" key="2">
    <source>
        <dbReference type="EMBL" id="KMO23861.1"/>
    </source>
</evidence>
<gene>
    <name evidence="2" type="ORF">QR79_12725</name>
</gene>
<sequence>MRTGHLIQLIGYGIMTASLAVRPCMAAELLAIDRSLAEAVSSPRREAPLATALRRAYADAASPERRNALAQREAVTAALDEVARGDAEGGGIGLAEANLLVGVFRSLDAIRQAEAGKGVENGIPALTAAVWRRYVAPLVARSAERALQPVAPRSTGDLVGQWIDGSRTVLAYDLWADGRAKSLAWSRAEFALPLPRADALLERGLVPTPRPPRPRLALYVDLATLREGDRTAVRRAAAGGEGPLLFVLDDSQKRLDECLAAQASGQDAGETPRRDKAEEDGAARCRARIRPEADAMLLFDPKRRLQVRSYDPADPALAVPRILAQAAGLARVWP</sequence>
<feature type="region of interest" description="Disordered" evidence="1">
    <location>
        <begin position="262"/>
        <end position="283"/>
    </location>
</feature>
<reference evidence="2 3" key="1">
    <citation type="submission" date="2014-11" db="EMBL/GenBank/DDBJ databases">
        <title>Comparative genomics of Methylobacterium species.</title>
        <authorList>
            <person name="Chaudhry V."/>
            <person name="Patil P.B."/>
        </authorList>
    </citation>
    <scope>NUCLEOTIDE SEQUENCE [LARGE SCALE GENOMIC DNA]</scope>
    <source>
        <strain evidence="2 3">SE3.6</strain>
    </source>
</reference>
<accession>A0ABR5HDB8</accession>
<comment type="caution">
    <text evidence="2">The sequence shown here is derived from an EMBL/GenBank/DDBJ whole genome shotgun (WGS) entry which is preliminary data.</text>
</comment>
<evidence type="ECO:0000256" key="1">
    <source>
        <dbReference type="SAM" id="MobiDB-lite"/>
    </source>
</evidence>
<dbReference type="Proteomes" id="UP000036471">
    <property type="component" value="Unassembled WGS sequence"/>
</dbReference>
<protein>
    <submittedName>
        <fullName evidence="2">Uncharacterized protein</fullName>
    </submittedName>
</protein>